<gene>
    <name evidence="1" type="ORF">MILVUS5_LOCUS19190</name>
</gene>
<evidence type="ECO:0000313" key="2">
    <source>
        <dbReference type="Proteomes" id="UP001177021"/>
    </source>
</evidence>
<reference evidence="1" key="1">
    <citation type="submission" date="2023-10" db="EMBL/GenBank/DDBJ databases">
        <authorList>
            <person name="Rodriguez Cubillos JULIANA M."/>
            <person name="De Vega J."/>
        </authorList>
    </citation>
    <scope>NUCLEOTIDE SEQUENCE</scope>
</reference>
<protein>
    <submittedName>
        <fullName evidence="1">Uncharacterized protein</fullName>
    </submittedName>
</protein>
<dbReference type="Proteomes" id="UP001177021">
    <property type="component" value="Unassembled WGS sequence"/>
</dbReference>
<comment type="caution">
    <text evidence="1">The sequence shown here is derived from an EMBL/GenBank/DDBJ whole genome shotgun (WGS) entry which is preliminary data.</text>
</comment>
<accession>A0ACB0K7A1</accession>
<evidence type="ECO:0000313" key="1">
    <source>
        <dbReference type="EMBL" id="CAJ2651572.1"/>
    </source>
</evidence>
<keyword evidence="2" id="KW-1185">Reference proteome</keyword>
<sequence>MEPKFIKNLACGKILFIILWVLLTIFFPQIVGFSKKTSLTTTSHDQATLGDLEAKALLKWKDSFENQSQSLLSTWRTTTNPCKWEGIQCDKSKSIFSINLANYGLIGNTLSGTIPESIGNMTNLSKLLLSNNTMLSGTIPPSLWNMSSLSRLFLTSNNFSGSIPPSIQNLVNLDALSFSSNHFSGPIPSTIGNLTKLTKIFLFHNHFSGSIPTSIGNLINMFSLSLFENNLSGTIPAIIGNLTRLTSLLLSTNKFHGSIPLSMYNFTNWEVFEFEENDFVGHLSPHVCSGGSLQYFYASHNHFTGPVPTSLKNCSSIVRLRLEDNQIEGDVAQDFGVYPNLEYIDLSDNKFYGHISPNWGKCPNLHTFMISNNTITGGIPLTLLEANKLGKLHLSSNHLTGKLPKELGYLKSLLEVKINNNHLSGNIPSEIGLLQNLVDFDVGRNMLNGTIPKEVVKLPLLRNLNLSKNKIEGRIPSDFSMSQPLESLDLSGNLLNGTIPTVLGELKQLQQLNLSSNNLSGTIPSSFEDAMSSLTYINISNNQLEGRLPNNQAFLKAPIESLINNKGLCGNHTGLMLCITNHSKKSHKTLLLVLFVILGALVLVFCGVGISMYILYRRAKKEKTKDKDSNEAQEEEEVFSIWSHDGKMLFENIIEATNNFDNDYLIGVGGEGSVYKAKLSTDMVVAVKKLHSGIDGERPNFKSFENEIQALTEIRHCNIIKLYGYCQHSRFSFLVYKFLEGGTLTKILNNDSQAVAFDWEKRVNVVRGVANALSYMHHDCTPPIVHRDISSKNVLLDLSYEAQLSDFGTAKFLKPDSSSWTTFAGTFGYAAPEFAQTMEVTEKCDVYSFGVLCFEILLGNHPADFVSSLFSSSTATMTYNLLLIDVLDQRPPRPTNSIVGDIILITRLAFSCLSENPSSRPTMDYVSKELLKRKSQSPLVEQFPQIRLGQLQ</sequence>
<proteinExistence type="predicted"/>
<organism evidence="1 2">
    <name type="scientific">Trifolium pratense</name>
    <name type="common">Red clover</name>
    <dbReference type="NCBI Taxonomy" id="57577"/>
    <lineage>
        <taxon>Eukaryota</taxon>
        <taxon>Viridiplantae</taxon>
        <taxon>Streptophyta</taxon>
        <taxon>Embryophyta</taxon>
        <taxon>Tracheophyta</taxon>
        <taxon>Spermatophyta</taxon>
        <taxon>Magnoliopsida</taxon>
        <taxon>eudicotyledons</taxon>
        <taxon>Gunneridae</taxon>
        <taxon>Pentapetalae</taxon>
        <taxon>rosids</taxon>
        <taxon>fabids</taxon>
        <taxon>Fabales</taxon>
        <taxon>Fabaceae</taxon>
        <taxon>Papilionoideae</taxon>
        <taxon>50 kb inversion clade</taxon>
        <taxon>NPAAA clade</taxon>
        <taxon>Hologalegina</taxon>
        <taxon>IRL clade</taxon>
        <taxon>Trifolieae</taxon>
        <taxon>Trifolium</taxon>
    </lineage>
</organism>
<name>A0ACB0K7A1_TRIPR</name>
<dbReference type="EMBL" id="CASHSV030000141">
    <property type="protein sequence ID" value="CAJ2651572.1"/>
    <property type="molecule type" value="Genomic_DNA"/>
</dbReference>